<organism evidence="3 4">
    <name type="scientific">Aspergillus fumigatus (strain CBS 144.89 / FGSC A1163 / CEA10)</name>
    <name type="common">Neosartorya fumigata</name>
    <dbReference type="NCBI Taxonomy" id="451804"/>
    <lineage>
        <taxon>Eukaryota</taxon>
        <taxon>Fungi</taxon>
        <taxon>Dikarya</taxon>
        <taxon>Ascomycota</taxon>
        <taxon>Pezizomycotina</taxon>
        <taxon>Eurotiomycetes</taxon>
        <taxon>Eurotiomycetidae</taxon>
        <taxon>Eurotiales</taxon>
        <taxon>Aspergillaceae</taxon>
        <taxon>Aspergillus</taxon>
        <taxon>Aspergillus subgen. Fumigati</taxon>
    </lineage>
</organism>
<evidence type="ECO:0000313" key="4">
    <source>
        <dbReference type="Proteomes" id="UP000001699"/>
    </source>
</evidence>
<comment type="similarity">
    <text evidence="1">Belongs to the STIG1 family.</text>
</comment>
<sequence>MFCSRALLLRLWSDSHRPSGIELCFQNVCAPRPGRQTIAATFAVLLVSHHQADDFHIRKYHYQFARNDETFVVLRPFQRFVVCALLRRQSLIWSRHCVRGICRGQIPSDFKGCPRPRQRSGRVSLRLYLLPLLTSGGKCAVDPEGCLCTGFCPPENGICSDGACESLCMLPEIGCGFDCVDASSDPENCGGCDIACPPETPDCIGGACLFICLPPDLECNGACVDPATDPSNCGDCGIVVCPLTCCRDGWSLICVLFFLQCPQDDACCNGVCTHVQTCHDACGACDIVCEEGEVCTAGLCQEPACPPGQVECDGVCTDPNTDPNNCGACGTVCPEGEPCVDGVCQVEECPPGETDCDGTCVDTTTDPTNCGACGVAVSTPAAVCFVIPKLIVGSARRERLVSTGPAN</sequence>
<dbReference type="VEuPathDB" id="FungiDB:AFUB_087550"/>
<dbReference type="PANTHER" id="PTHR33227:SF48">
    <property type="entry name" value="STIGMA-SPECIFIC STIG1-LIKE PROTEIN 4"/>
    <property type="match status" value="1"/>
</dbReference>
<dbReference type="OrthoDB" id="4506138at2759"/>
<keyword evidence="2" id="KW-0732">Signal</keyword>
<dbReference type="PANTHER" id="PTHR33227">
    <property type="entry name" value="STIGMA-SPECIFIC STIG1-LIKE PROTEIN 3"/>
    <property type="match status" value="1"/>
</dbReference>
<evidence type="ECO:0000313" key="3">
    <source>
        <dbReference type="EMBL" id="EDP48044.1"/>
    </source>
</evidence>
<dbReference type="HOGENOM" id="CLU_676104_0_0_1"/>
<dbReference type="PhylomeDB" id="B0YBR3"/>
<reference evidence="3 4" key="1">
    <citation type="journal article" date="2008" name="PLoS Genet.">
        <title>Genomic islands in the pathogenic filamentous fungus Aspergillus fumigatus.</title>
        <authorList>
            <person name="Fedorova N.D."/>
            <person name="Khaldi N."/>
            <person name="Joardar V.S."/>
            <person name="Maiti R."/>
            <person name="Amedeo P."/>
            <person name="Anderson M.J."/>
            <person name="Crabtree J."/>
            <person name="Silva J.C."/>
            <person name="Badger J.H."/>
            <person name="Albarraq A."/>
            <person name="Angiuoli S."/>
            <person name="Bussey H."/>
            <person name="Bowyer P."/>
            <person name="Cotty P.J."/>
            <person name="Dyer P.S."/>
            <person name="Egan A."/>
            <person name="Galens K."/>
            <person name="Fraser-Liggett C.M."/>
            <person name="Haas B.J."/>
            <person name="Inman J.M."/>
            <person name="Kent R."/>
            <person name="Lemieux S."/>
            <person name="Malavazi I."/>
            <person name="Orvis J."/>
            <person name="Roemer T."/>
            <person name="Ronning C.M."/>
            <person name="Sundaram J.P."/>
            <person name="Sutton G."/>
            <person name="Turner G."/>
            <person name="Venter J.C."/>
            <person name="White O.R."/>
            <person name="Whitty B.R."/>
            <person name="Youngman P."/>
            <person name="Wolfe K.H."/>
            <person name="Goldman G.H."/>
            <person name="Wortman J.R."/>
            <person name="Jiang B."/>
            <person name="Denning D.W."/>
            <person name="Nierman W.C."/>
        </authorList>
    </citation>
    <scope>NUCLEOTIDE SEQUENCE [LARGE SCALE GENOMIC DNA]</scope>
    <source>
        <strain evidence="4">CBS 144.89 / FGSC A1163 / CEA10</strain>
    </source>
</reference>
<protein>
    <submittedName>
        <fullName evidence="3">Extracellular cysteine-rich protein, putative</fullName>
    </submittedName>
</protein>
<dbReference type="InterPro" id="IPR006969">
    <property type="entry name" value="Stig-like"/>
</dbReference>
<accession>B0YBR3</accession>
<dbReference type="AlphaFoldDB" id="B0YBR3"/>
<dbReference type="Proteomes" id="UP000001699">
    <property type="component" value="Unassembled WGS sequence"/>
</dbReference>
<name>B0YBR3_ASPFC</name>
<gene>
    <name evidence="3" type="ORF">AFUB_087550</name>
</gene>
<evidence type="ECO:0000256" key="1">
    <source>
        <dbReference type="ARBA" id="ARBA00006010"/>
    </source>
</evidence>
<dbReference type="Pfam" id="PF04885">
    <property type="entry name" value="Stig1"/>
    <property type="match status" value="1"/>
</dbReference>
<keyword evidence="4" id="KW-1185">Reference proteome</keyword>
<evidence type="ECO:0000256" key="2">
    <source>
        <dbReference type="ARBA" id="ARBA00022729"/>
    </source>
</evidence>
<proteinExistence type="inferred from homology"/>
<dbReference type="EMBL" id="DS499601">
    <property type="protein sequence ID" value="EDP48044.1"/>
    <property type="molecule type" value="Genomic_DNA"/>
</dbReference>